<organism evidence="2">
    <name type="scientific">Nymphaea colorata</name>
    <name type="common">pocket water lily</name>
    <dbReference type="NCBI Taxonomy" id="210225"/>
    <lineage>
        <taxon>Eukaryota</taxon>
        <taxon>Viridiplantae</taxon>
        <taxon>Streptophyta</taxon>
        <taxon>Embryophyta</taxon>
        <taxon>Tracheophyta</taxon>
        <taxon>Spermatophyta</taxon>
        <taxon>Magnoliopsida</taxon>
        <taxon>Nymphaeales</taxon>
        <taxon>Nymphaeaceae</taxon>
        <taxon>Nymphaea</taxon>
    </lineage>
</organism>
<dbReference type="OrthoDB" id="1429443at2759"/>
<dbReference type="InterPro" id="IPR056789">
    <property type="entry name" value="LRR_R13L1-DRL21"/>
</dbReference>
<dbReference type="Gene3D" id="3.80.10.10">
    <property type="entry name" value="Ribonuclease Inhibitor"/>
    <property type="match status" value="4"/>
</dbReference>
<evidence type="ECO:0000313" key="2">
    <source>
        <dbReference type="EMBL" id="VVW78271.1"/>
    </source>
</evidence>
<proteinExistence type="predicted"/>
<gene>
    <name evidence="2" type="ORF">NYM_LOCUS27049</name>
</gene>
<accession>A0A5K1GSN2</accession>
<sequence length="711" mass="81356">MVPESITKIYDLQTLDLTNSDVQRVPDRISSLGALRHLDIRGTFLLKYLPKGIGKLTCLRTLNKFVVGSNLGDGRGSKLWELHDLNSLRGHLTIEHLERVDNIEEAKQTQLSRKENLRSLMLFSENTSSREKVEPLYEELQPPEGLIELSIICYAGVNFPTWMSSKIYYCLEEITFCDCKFLESLPSLGHLPNLLRLEISGAERVKDFDVTSNHVGGTAVFPKLEKLKLIDMLNLEEFLFDAGIETMPCLRWLKVSFCPKLRVLPFFPALEELSIRGVEEWKGWAIKKDVEMPCLKRMDIDGRPRSNLKCLPNCPSLEDMTISHCHQLAELPHSRFVERLSIQNCYRACSMLDSTFKMEKLKHLEIINSPNLAPLLGGIQDMKELKSLVVCGMSKLQQLLNKSPLDLHKLESVRIEDCRQLVSLPHGLRLNRLKKLTLKDLPQLTSLPSMLLDNMKALEVLELGPNIHFTEGHGLLQNLNFSTVRCLKIFGFHELGTEWLRCKMKNMDQLDELVIEDCPKLVSISDVLKHHSFPKLRIMHIACLSTYRVHTSQWRRSLTCSLVMNSFRMGNQLSGLVNLSGRLDALIINLLPGLDSLPDWIQQLHQLEYLVIEDSEDLTHLPNWLSKLSKLKRFRLTRLPELSSLPDAVGSLCQLEGLYIHSCPKLNFLPNGVQHLSRLHYLYISECDALVECCQKEDRHKISHIPDLFLV</sequence>
<evidence type="ECO:0000259" key="1">
    <source>
        <dbReference type="Pfam" id="PF25019"/>
    </source>
</evidence>
<dbReference type="PANTHER" id="PTHR47186">
    <property type="entry name" value="LEUCINE-RICH REPEAT-CONTAINING PROTEIN 57"/>
    <property type="match status" value="1"/>
</dbReference>
<name>A0A5K1GSN2_9MAGN</name>
<dbReference type="EMBL" id="LR721787">
    <property type="protein sequence ID" value="VVW78271.1"/>
    <property type="molecule type" value="Genomic_DNA"/>
</dbReference>
<dbReference type="InterPro" id="IPR032675">
    <property type="entry name" value="LRR_dom_sf"/>
</dbReference>
<reference evidence="2" key="1">
    <citation type="submission" date="2019-09" db="EMBL/GenBank/DDBJ databases">
        <authorList>
            <person name="Zhang L."/>
        </authorList>
    </citation>
    <scope>NUCLEOTIDE SEQUENCE</scope>
</reference>
<dbReference type="SUPFAM" id="SSF52058">
    <property type="entry name" value="L domain-like"/>
    <property type="match status" value="2"/>
</dbReference>
<dbReference type="Gramene" id="NC9G0147500.1">
    <property type="protein sequence ID" value="NC9G0147500.1:cds"/>
    <property type="gene ID" value="NC9G0147500"/>
</dbReference>
<dbReference type="AlphaFoldDB" id="A0A5K1GSN2"/>
<protein>
    <recommendedName>
        <fullName evidence="1">R13L1/DRL21-like LRR repeat region domain-containing protein</fullName>
    </recommendedName>
</protein>
<dbReference type="OMA" id="QKWGAAD"/>
<dbReference type="Pfam" id="PF25019">
    <property type="entry name" value="LRR_R13L1-DRL21"/>
    <property type="match status" value="1"/>
</dbReference>
<feature type="domain" description="R13L1/DRL21-like LRR repeat region" evidence="1">
    <location>
        <begin position="79"/>
        <end position="200"/>
    </location>
</feature>
<dbReference type="PANTHER" id="PTHR47186:SF41">
    <property type="entry name" value="OS12G0131701 PROTEIN"/>
    <property type="match status" value="1"/>
</dbReference>